<dbReference type="EMBL" id="JBHSMA010000004">
    <property type="protein sequence ID" value="MFC5410842.1"/>
    <property type="molecule type" value="Genomic_DNA"/>
</dbReference>
<dbReference type="RefSeq" id="WP_379846947.1">
    <property type="nucleotide sequence ID" value="NZ_JBHSMA010000004.1"/>
</dbReference>
<name>A0ABW0II98_9BACT</name>
<evidence type="ECO:0000313" key="1">
    <source>
        <dbReference type="EMBL" id="MFC5410842.1"/>
    </source>
</evidence>
<organism evidence="1 2">
    <name type="scientific">Larkinella bovis</name>
    <dbReference type="NCBI Taxonomy" id="683041"/>
    <lineage>
        <taxon>Bacteria</taxon>
        <taxon>Pseudomonadati</taxon>
        <taxon>Bacteroidota</taxon>
        <taxon>Cytophagia</taxon>
        <taxon>Cytophagales</taxon>
        <taxon>Spirosomataceae</taxon>
        <taxon>Larkinella</taxon>
    </lineage>
</organism>
<proteinExistence type="predicted"/>
<dbReference type="InterPro" id="IPR035897">
    <property type="entry name" value="Toll_tir_struct_dom_sf"/>
</dbReference>
<reference evidence="2" key="1">
    <citation type="journal article" date="2019" name="Int. J. Syst. Evol. Microbiol.">
        <title>The Global Catalogue of Microorganisms (GCM) 10K type strain sequencing project: providing services to taxonomists for standard genome sequencing and annotation.</title>
        <authorList>
            <consortium name="The Broad Institute Genomics Platform"/>
            <consortium name="The Broad Institute Genome Sequencing Center for Infectious Disease"/>
            <person name="Wu L."/>
            <person name="Ma J."/>
        </authorList>
    </citation>
    <scope>NUCLEOTIDE SEQUENCE [LARGE SCALE GENOMIC DNA]</scope>
    <source>
        <strain evidence="2">CCUG 55250</strain>
    </source>
</reference>
<accession>A0ABW0II98</accession>
<gene>
    <name evidence="1" type="ORF">ACFPMF_16090</name>
</gene>
<protein>
    <recommendedName>
        <fullName evidence="3">TIR domain-containing protein</fullName>
    </recommendedName>
</protein>
<evidence type="ECO:0000313" key="2">
    <source>
        <dbReference type="Proteomes" id="UP001596106"/>
    </source>
</evidence>
<sequence length="311" mass="35986">MNAREELILNNFISAKKNKTAVPTEIAVGTAVDRDVLIFQTSVKTCYEIYQTIKITYPDSVVFSQAYLNHLKDEKKNAQEKNNYAIYKSFLIFLELELFDPDLKEKVKAALDHLDKKIDYFCSYTRKGLPEINSSYEQVIYKVLGKKQDTHAKEWSDVNFVAKLIVRYLNNHGFNNYFFDLDKIVNGEEIETKIFDYCGRTIVLILLAQQETFLDQSDNWCFKEYGHYQTTHAPQEQKFLVFTVPGLVTPVNVGSKILNWFNYMTTTEGVSNTKIDFDVSPHQFKAAINSIAPIIADVNDRLFRELIFSIN</sequence>
<evidence type="ECO:0008006" key="3">
    <source>
        <dbReference type="Google" id="ProtNLM"/>
    </source>
</evidence>
<dbReference type="Proteomes" id="UP001596106">
    <property type="component" value="Unassembled WGS sequence"/>
</dbReference>
<dbReference type="Gene3D" id="3.40.50.10140">
    <property type="entry name" value="Toll/interleukin-1 receptor homology (TIR) domain"/>
    <property type="match status" value="1"/>
</dbReference>
<comment type="caution">
    <text evidence="1">The sequence shown here is derived from an EMBL/GenBank/DDBJ whole genome shotgun (WGS) entry which is preliminary data.</text>
</comment>
<keyword evidence="2" id="KW-1185">Reference proteome</keyword>